<evidence type="ECO:0000313" key="2">
    <source>
        <dbReference type="EMBL" id="KKT36141.1"/>
    </source>
</evidence>
<dbReference type="InterPro" id="IPR039261">
    <property type="entry name" value="FNR_nucleotide-bd"/>
</dbReference>
<proteinExistence type="predicted"/>
<dbReference type="Gene3D" id="2.40.30.10">
    <property type="entry name" value="Translation factors"/>
    <property type="match status" value="1"/>
</dbReference>
<dbReference type="PANTHER" id="PTHR47354:SF5">
    <property type="entry name" value="PROTEIN RFBI"/>
    <property type="match status" value="1"/>
</dbReference>
<evidence type="ECO:0000259" key="1">
    <source>
        <dbReference type="PROSITE" id="PS51384"/>
    </source>
</evidence>
<evidence type="ECO:0000313" key="3">
    <source>
        <dbReference type="Proteomes" id="UP000034069"/>
    </source>
</evidence>
<sequence length="241" mass="26957">MAVKKLIGKVEFKDNLAGEVWSVRIKFSEDLYFTPGQYVSVRVSEEGERRSYSIASLPSVVEGDMRDYFDLLIDVSPMGLGSRYFLALKVGDPVEILGFLGKFTVDEAKLKSTDTLLFVATGSGIAPLKPMIEDLLAVKSFKGKVVLVWGMRKELDLYWGEEIERLGRDYENFVYELVLSQPDEEWPGNKGHVADIIESLGIDWGNTKAYLCGASDMVEEIVINLAGKGVDEKNIIHEKYA</sequence>
<protein>
    <recommendedName>
        <fullName evidence="1">FAD-binding FR-type domain-containing protein</fullName>
    </recommendedName>
</protein>
<dbReference type="PANTHER" id="PTHR47354">
    <property type="entry name" value="NADH OXIDOREDUCTASE HCR"/>
    <property type="match status" value="1"/>
</dbReference>
<dbReference type="GO" id="GO:0016491">
    <property type="term" value="F:oxidoreductase activity"/>
    <property type="evidence" value="ECO:0007669"/>
    <property type="project" value="InterPro"/>
</dbReference>
<dbReference type="Pfam" id="PF00175">
    <property type="entry name" value="NAD_binding_1"/>
    <property type="match status" value="1"/>
</dbReference>
<dbReference type="PRINTS" id="PR00410">
    <property type="entry name" value="PHEHYDRXLASE"/>
</dbReference>
<dbReference type="InterPro" id="IPR008333">
    <property type="entry name" value="Cbr1-like_FAD-bd_dom"/>
</dbReference>
<dbReference type="EMBL" id="LCHN01000006">
    <property type="protein sequence ID" value="KKT36141.1"/>
    <property type="molecule type" value="Genomic_DNA"/>
</dbReference>
<accession>A0A0G1GMH5</accession>
<dbReference type="SUPFAM" id="SSF52343">
    <property type="entry name" value="Ferredoxin reductase-like, C-terminal NADP-linked domain"/>
    <property type="match status" value="1"/>
</dbReference>
<organism evidence="2 3">
    <name type="scientific">Candidatus Collierbacteria bacterium GW2011_GWA1_44_12</name>
    <dbReference type="NCBI Taxonomy" id="1618376"/>
    <lineage>
        <taxon>Bacteria</taxon>
        <taxon>Candidatus Collieribacteriota</taxon>
    </lineage>
</organism>
<dbReference type="InterPro" id="IPR017938">
    <property type="entry name" value="Riboflavin_synthase-like_b-brl"/>
</dbReference>
<name>A0A0G1GMH5_9BACT</name>
<feature type="domain" description="FAD-binding FR-type" evidence="1">
    <location>
        <begin position="3"/>
        <end position="106"/>
    </location>
</feature>
<dbReference type="InterPro" id="IPR001433">
    <property type="entry name" value="OxRdtase_FAD/NAD-bd"/>
</dbReference>
<gene>
    <name evidence="2" type="ORF">UW23_C0006G0026</name>
</gene>
<dbReference type="SUPFAM" id="SSF63380">
    <property type="entry name" value="Riboflavin synthase domain-like"/>
    <property type="match status" value="1"/>
</dbReference>
<dbReference type="InterPro" id="IPR017927">
    <property type="entry name" value="FAD-bd_FR_type"/>
</dbReference>
<dbReference type="AlphaFoldDB" id="A0A0G1GMH5"/>
<dbReference type="Pfam" id="PF00970">
    <property type="entry name" value="FAD_binding_6"/>
    <property type="match status" value="1"/>
</dbReference>
<dbReference type="PROSITE" id="PS51384">
    <property type="entry name" value="FAD_FR"/>
    <property type="match status" value="1"/>
</dbReference>
<dbReference type="Proteomes" id="UP000034069">
    <property type="component" value="Unassembled WGS sequence"/>
</dbReference>
<dbReference type="Gene3D" id="3.40.50.80">
    <property type="entry name" value="Nucleotide-binding domain of ferredoxin-NADP reductase (FNR) module"/>
    <property type="match status" value="1"/>
</dbReference>
<dbReference type="InterPro" id="IPR001709">
    <property type="entry name" value="Flavoprot_Pyr_Nucl_cyt_Rdtase"/>
</dbReference>
<dbReference type="InterPro" id="IPR050415">
    <property type="entry name" value="MRET"/>
</dbReference>
<comment type="caution">
    <text evidence="2">The sequence shown here is derived from an EMBL/GenBank/DDBJ whole genome shotgun (WGS) entry which is preliminary data.</text>
</comment>
<dbReference type="PRINTS" id="PR00371">
    <property type="entry name" value="FPNCR"/>
</dbReference>
<reference evidence="2 3" key="1">
    <citation type="journal article" date="2015" name="Nature">
        <title>rRNA introns, odd ribosomes, and small enigmatic genomes across a large radiation of phyla.</title>
        <authorList>
            <person name="Brown C.T."/>
            <person name="Hug L.A."/>
            <person name="Thomas B.C."/>
            <person name="Sharon I."/>
            <person name="Castelle C.J."/>
            <person name="Singh A."/>
            <person name="Wilkins M.J."/>
            <person name="Williams K.H."/>
            <person name="Banfield J.F."/>
        </authorList>
    </citation>
    <scope>NUCLEOTIDE SEQUENCE [LARGE SCALE GENOMIC DNA]</scope>
</reference>